<dbReference type="Proteomes" id="UP001218218">
    <property type="component" value="Unassembled WGS sequence"/>
</dbReference>
<feature type="domain" description="CTP synthase N-terminal" evidence="2">
    <location>
        <begin position="2"/>
        <end position="107"/>
    </location>
</feature>
<dbReference type="InterPro" id="IPR004468">
    <property type="entry name" value="CTP_synthase"/>
</dbReference>
<evidence type="ECO:0000313" key="4">
    <source>
        <dbReference type="Proteomes" id="UP001218218"/>
    </source>
</evidence>
<evidence type="ECO:0000313" key="3">
    <source>
        <dbReference type="EMBL" id="KAJ7314626.1"/>
    </source>
</evidence>
<feature type="non-terminal residue" evidence="3">
    <location>
        <position position="1"/>
    </location>
</feature>
<evidence type="ECO:0000256" key="1">
    <source>
        <dbReference type="ARBA" id="ARBA00022962"/>
    </source>
</evidence>
<keyword evidence="4" id="KW-1185">Reference proteome</keyword>
<evidence type="ECO:0000259" key="2">
    <source>
        <dbReference type="Pfam" id="PF06418"/>
    </source>
</evidence>
<dbReference type="GO" id="GO:0042802">
    <property type="term" value="F:identical protein binding"/>
    <property type="evidence" value="ECO:0007669"/>
    <property type="project" value="TreeGrafter"/>
</dbReference>
<dbReference type="Pfam" id="PF06418">
    <property type="entry name" value="CTP_synth_N"/>
    <property type="match status" value="1"/>
</dbReference>
<organism evidence="3 4">
    <name type="scientific">Mycena albidolilacea</name>
    <dbReference type="NCBI Taxonomy" id="1033008"/>
    <lineage>
        <taxon>Eukaryota</taxon>
        <taxon>Fungi</taxon>
        <taxon>Dikarya</taxon>
        <taxon>Basidiomycota</taxon>
        <taxon>Agaricomycotina</taxon>
        <taxon>Agaricomycetes</taxon>
        <taxon>Agaricomycetidae</taxon>
        <taxon>Agaricales</taxon>
        <taxon>Marasmiineae</taxon>
        <taxon>Mycenaceae</taxon>
        <taxon>Mycena</taxon>
    </lineage>
</organism>
<gene>
    <name evidence="3" type="ORF">DFH08DRAFT_716345</name>
</gene>
<dbReference type="GO" id="GO:0019856">
    <property type="term" value="P:pyrimidine nucleobase biosynthetic process"/>
    <property type="evidence" value="ECO:0007669"/>
    <property type="project" value="TreeGrafter"/>
</dbReference>
<dbReference type="PANTHER" id="PTHR11550">
    <property type="entry name" value="CTP SYNTHASE"/>
    <property type="match status" value="1"/>
</dbReference>
<dbReference type="InterPro" id="IPR029062">
    <property type="entry name" value="Class_I_gatase-like"/>
</dbReference>
<dbReference type="EMBL" id="JARIHO010000066">
    <property type="protein sequence ID" value="KAJ7314626.1"/>
    <property type="molecule type" value="Genomic_DNA"/>
</dbReference>
<dbReference type="GO" id="GO:0005737">
    <property type="term" value="C:cytoplasm"/>
    <property type="evidence" value="ECO:0007669"/>
    <property type="project" value="TreeGrafter"/>
</dbReference>
<dbReference type="GO" id="GO:0097268">
    <property type="term" value="C:cytoophidium"/>
    <property type="evidence" value="ECO:0007669"/>
    <property type="project" value="TreeGrafter"/>
</dbReference>
<accession>A0AAD7EDA7</accession>
<dbReference type="PANTHER" id="PTHR11550:SF0">
    <property type="entry name" value="CTP SYNTHASE-RELATED"/>
    <property type="match status" value="1"/>
</dbReference>
<dbReference type="Gene3D" id="3.40.50.880">
    <property type="match status" value="1"/>
</dbReference>
<dbReference type="InterPro" id="IPR017456">
    <property type="entry name" value="CTP_synthase_N"/>
</dbReference>
<dbReference type="InterPro" id="IPR027417">
    <property type="entry name" value="P-loop_NTPase"/>
</dbReference>
<dbReference type="GO" id="GO:0006241">
    <property type="term" value="P:CTP biosynthetic process"/>
    <property type="evidence" value="ECO:0007669"/>
    <property type="project" value="TreeGrafter"/>
</dbReference>
<dbReference type="GO" id="GO:0003883">
    <property type="term" value="F:CTP synthase activity"/>
    <property type="evidence" value="ECO:0007669"/>
    <property type="project" value="InterPro"/>
</dbReference>
<dbReference type="Gene3D" id="3.40.50.300">
    <property type="entry name" value="P-loop containing nucleotide triphosphate hydrolases"/>
    <property type="match status" value="1"/>
</dbReference>
<protein>
    <submittedName>
        <fullName evidence="3">CTP synthase N-terminus-domain-containing protein</fullName>
    </submittedName>
</protein>
<proteinExistence type="predicted"/>
<name>A0AAD7EDA7_9AGAR</name>
<comment type="caution">
    <text evidence="3">The sequence shown here is derived from an EMBL/GenBank/DDBJ whole genome shotgun (WGS) entry which is preliminary data.</text>
</comment>
<reference evidence="3" key="1">
    <citation type="submission" date="2023-03" db="EMBL/GenBank/DDBJ databases">
        <title>Massive genome expansion in bonnet fungi (Mycena s.s.) driven by repeated elements and novel gene families across ecological guilds.</title>
        <authorList>
            <consortium name="Lawrence Berkeley National Laboratory"/>
            <person name="Harder C.B."/>
            <person name="Miyauchi S."/>
            <person name="Viragh M."/>
            <person name="Kuo A."/>
            <person name="Thoen E."/>
            <person name="Andreopoulos B."/>
            <person name="Lu D."/>
            <person name="Skrede I."/>
            <person name="Drula E."/>
            <person name="Henrissat B."/>
            <person name="Morin E."/>
            <person name="Kohler A."/>
            <person name="Barry K."/>
            <person name="LaButti K."/>
            <person name="Morin E."/>
            <person name="Salamov A."/>
            <person name="Lipzen A."/>
            <person name="Mereny Z."/>
            <person name="Hegedus B."/>
            <person name="Baldrian P."/>
            <person name="Stursova M."/>
            <person name="Weitz H."/>
            <person name="Taylor A."/>
            <person name="Grigoriev I.V."/>
            <person name="Nagy L.G."/>
            <person name="Martin F."/>
            <person name="Kauserud H."/>
        </authorList>
    </citation>
    <scope>NUCLEOTIDE SEQUENCE</scope>
    <source>
        <strain evidence="3">CBHHK002</strain>
    </source>
</reference>
<keyword evidence="1" id="KW-0315">Glutamine amidotransferase</keyword>
<dbReference type="SUPFAM" id="SSF52540">
    <property type="entry name" value="P-loop containing nucleoside triphosphate hydrolases"/>
    <property type="match status" value="1"/>
</dbReference>
<sequence length="230" mass="25847">FQPRVGHDNFALIHVSLVPDMHGEQKTKPTQTTIHSLRRLGLLSDLSSPSLLGSQPLQPATKEKISRFFHVAPEQVFGMHDVSSVYHVPLLLQSQGIVDYLRKRFNLPAPNISKQMVQTEESLQKRWKDFTTGQERLFDSVSVALVGKYTDLKDSSMSVTKSAGALGFPCTQKAHHTCSSCPPRCVSLLTSLQWVESFDLEPETQETNPAKYHDAWWSVRGKSFLIIRSS</sequence>
<dbReference type="AlphaFoldDB" id="A0AAD7EDA7"/>